<evidence type="ECO:0000313" key="2">
    <source>
        <dbReference type="EMBL" id="KUO04568.1"/>
    </source>
</evidence>
<keyword evidence="3" id="KW-1185">Reference proteome</keyword>
<keyword evidence="1" id="KW-0472">Membrane</keyword>
<evidence type="ECO:0000313" key="3">
    <source>
        <dbReference type="Proteomes" id="UP000053429"/>
    </source>
</evidence>
<accession>A0A101U5Q0</accession>
<dbReference type="AlphaFoldDB" id="A0A101U5Q0"/>
<name>A0A101U5Q0_9ACTN</name>
<dbReference type="Proteomes" id="UP000053429">
    <property type="component" value="Unassembled WGS sequence"/>
</dbReference>
<sequence>MKLTLGVKVLVIVTCTLFSVIIAIVAGLLSHTSGAPVSEAVLCGGGAFAGCMILCLAVLTSLGVL</sequence>
<comment type="caution">
    <text evidence="2">The sequence shown here is derived from an EMBL/GenBank/DDBJ whole genome shotgun (WGS) entry which is preliminary data.</text>
</comment>
<protein>
    <submittedName>
        <fullName evidence="2">Uncharacterized protein</fullName>
    </submittedName>
</protein>
<feature type="transmembrane region" description="Helical" evidence="1">
    <location>
        <begin position="6"/>
        <end position="29"/>
    </location>
</feature>
<feature type="transmembrane region" description="Helical" evidence="1">
    <location>
        <begin position="41"/>
        <end position="64"/>
    </location>
</feature>
<organism evidence="2 3">
    <name type="scientific">Streptomyces caeruleatus</name>
    <dbReference type="NCBI Taxonomy" id="661399"/>
    <lineage>
        <taxon>Bacteria</taxon>
        <taxon>Bacillati</taxon>
        <taxon>Actinomycetota</taxon>
        <taxon>Actinomycetes</taxon>
        <taxon>Kitasatosporales</taxon>
        <taxon>Streptomycetaceae</taxon>
        <taxon>Streptomyces</taxon>
    </lineage>
</organism>
<dbReference type="EMBL" id="LMWY01000011">
    <property type="protein sequence ID" value="KUO04568.1"/>
    <property type="molecule type" value="Genomic_DNA"/>
</dbReference>
<dbReference type="RefSeq" id="WP_062717758.1">
    <property type="nucleotide sequence ID" value="NZ_KQ948926.1"/>
</dbReference>
<proteinExistence type="predicted"/>
<gene>
    <name evidence="2" type="ORF">AQJ67_10150</name>
</gene>
<reference evidence="2 3" key="1">
    <citation type="submission" date="2015-10" db="EMBL/GenBank/DDBJ databases">
        <title>Draft genome sequence of Streptomyces caeruleatus NRRL B-24802, type strain for the species Streptomyces caeruleatus.</title>
        <authorList>
            <person name="Ruckert C."/>
            <person name="Winkler A."/>
            <person name="Kalinowski J."/>
            <person name="Kampfer P."/>
            <person name="Glaeser S."/>
        </authorList>
    </citation>
    <scope>NUCLEOTIDE SEQUENCE [LARGE SCALE GENOMIC DNA]</scope>
    <source>
        <strain evidence="2 3">NRRL B-24802</strain>
    </source>
</reference>
<keyword evidence="1" id="KW-1133">Transmembrane helix</keyword>
<dbReference type="OrthoDB" id="4333773at2"/>
<keyword evidence="1" id="KW-0812">Transmembrane</keyword>
<evidence type="ECO:0000256" key="1">
    <source>
        <dbReference type="SAM" id="Phobius"/>
    </source>
</evidence>